<evidence type="ECO:0000313" key="2">
    <source>
        <dbReference type="EMBL" id="KIL56405.1"/>
    </source>
</evidence>
<dbReference type="HOGENOM" id="CLU_003703_1_0_1"/>
<accession>A0A0C2S187</accession>
<dbReference type="AlphaFoldDB" id="A0A0C2S187"/>
<feature type="non-terminal residue" evidence="2">
    <location>
        <position position="1"/>
    </location>
</feature>
<dbReference type="Proteomes" id="UP000054549">
    <property type="component" value="Unassembled WGS sequence"/>
</dbReference>
<dbReference type="STRING" id="946122.A0A0C2S187"/>
<sequence length="316" mass="35854">LSEWLSFRQSSLDELLRHDGLGSFLGRNVCHTCSEAGGVFKCPDCFNGSLLRCQRCLVDIHKVHPLHRVERWNGSFFEKTTLKAVGLRIQLGHDGDPCPCPSSGPRDFCVVDSSGIHQIAVDFCDCGTNSFTVSRVQVLRAGWFPATFNRPKTVFTFDCLDKFHQLTLQSKISMFDYYQTLLCLTDNVRLEKVAYRYPEFHQVFRIWRGLLMLKRAGRGQDPAGVDATGQGELAVECPACPHPGRNLPDGWDIPGPLSFIYTDFIAVDGNFKLKQKDRGIRDPELAPGWAYFVKEEPYQEFLKDYVDQTEVRTRCS</sequence>
<proteinExistence type="predicted"/>
<protein>
    <recommendedName>
        <fullName evidence="1">CxC2-like cysteine cluster KDZ transposase-associated domain-containing protein</fullName>
    </recommendedName>
</protein>
<feature type="domain" description="CxC2-like cysteine cluster KDZ transposase-associated" evidence="1">
    <location>
        <begin position="82"/>
        <end position="188"/>
    </location>
</feature>
<dbReference type="InParanoid" id="A0A0C2S187"/>
<dbReference type="Pfam" id="PF18758">
    <property type="entry name" value="KDZ"/>
    <property type="match status" value="1"/>
</dbReference>
<evidence type="ECO:0000313" key="3">
    <source>
        <dbReference type="Proteomes" id="UP000054549"/>
    </source>
</evidence>
<organism evidence="2 3">
    <name type="scientific">Amanita muscaria (strain Koide BX008)</name>
    <dbReference type="NCBI Taxonomy" id="946122"/>
    <lineage>
        <taxon>Eukaryota</taxon>
        <taxon>Fungi</taxon>
        <taxon>Dikarya</taxon>
        <taxon>Basidiomycota</taxon>
        <taxon>Agaricomycotina</taxon>
        <taxon>Agaricomycetes</taxon>
        <taxon>Agaricomycetidae</taxon>
        <taxon>Agaricales</taxon>
        <taxon>Pluteineae</taxon>
        <taxon>Amanitaceae</taxon>
        <taxon>Amanita</taxon>
    </lineage>
</organism>
<name>A0A0C2S187_AMAMK</name>
<evidence type="ECO:0000259" key="1">
    <source>
        <dbReference type="Pfam" id="PF18803"/>
    </source>
</evidence>
<keyword evidence="3" id="KW-1185">Reference proteome</keyword>
<dbReference type="Pfam" id="PF18803">
    <property type="entry name" value="CxC2"/>
    <property type="match status" value="1"/>
</dbReference>
<dbReference type="InterPro" id="IPR041457">
    <property type="entry name" value="CxC2_KDZ-assoc"/>
</dbReference>
<dbReference type="EMBL" id="KN818424">
    <property type="protein sequence ID" value="KIL56405.1"/>
    <property type="molecule type" value="Genomic_DNA"/>
</dbReference>
<dbReference type="InterPro" id="IPR040521">
    <property type="entry name" value="KDZ"/>
</dbReference>
<gene>
    <name evidence="2" type="ORF">M378DRAFT_89395</name>
</gene>
<reference evidence="2 3" key="1">
    <citation type="submission" date="2014-04" db="EMBL/GenBank/DDBJ databases">
        <title>Evolutionary Origins and Diversification of the Mycorrhizal Mutualists.</title>
        <authorList>
            <consortium name="DOE Joint Genome Institute"/>
            <consortium name="Mycorrhizal Genomics Consortium"/>
            <person name="Kohler A."/>
            <person name="Kuo A."/>
            <person name="Nagy L.G."/>
            <person name="Floudas D."/>
            <person name="Copeland A."/>
            <person name="Barry K.W."/>
            <person name="Cichocki N."/>
            <person name="Veneault-Fourrey C."/>
            <person name="LaButti K."/>
            <person name="Lindquist E.A."/>
            <person name="Lipzen A."/>
            <person name="Lundell T."/>
            <person name="Morin E."/>
            <person name="Murat C."/>
            <person name="Riley R."/>
            <person name="Ohm R."/>
            <person name="Sun H."/>
            <person name="Tunlid A."/>
            <person name="Henrissat B."/>
            <person name="Grigoriev I.V."/>
            <person name="Hibbett D.S."/>
            <person name="Martin F."/>
        </authorList>
    </citation>
    <scope>NUCLEOTIDE SEQUENCE [LARGE SCALE GENOMIC DNA]</scope>
    <source>
        <strain evidence="2 3">Koide BX008</strain>
    </source>
</reference>
<dbReference type="OrthoDB" id="3004525at2759"/>